<accession>A0A4Y8Q7V0</accession>
<dbReference type="Proteomes" id="UP000298246">
    <property type="component" value="Unassembled WGS sequence"/>
</dbReference>
<name>A0A4Y8Q7V0_9BACL</name>
<dbReference type="AlphaFoldDB" id="A0A4Y8Q7V0"/>
<dbReference type="RefSeq" id="WP_134750138.1">
    <property type="nucleotide sequence ID" value="NZ_MYFO02000008.1"/>
</dbReference>
<dbReference type="PROSITE" id="PS51085">
    <property type="entry name" value="2FE2S_FER_2"/>
    <property type="match status" value="1"/>
</dbReference>
<dbReference type="EMBL" id="MYFO01000004">
    <property type="protein sequence ID" value="TFE90507.1"/>
    <property type="molecule type" value="Genomic_DNA"/>
</dbReference>
<feature type="domain" description="2Fe-2S ferredoxin-type" evidence="1">
    <location>
        <begin position="6"/>
        <end position="99"/>
    </location>
</feature>
<keyword evidence="3" id="KW-1185">Reference proteome</keyword>
<protein>
    <submittedName>
        <fullName evidence="2">Ferredoxin</fullName>
    </submittedName>
</protein>
<dbReference type="InterPro" id="IPR012675">
    <property type="entry name" value="Beta-grasp_dom_sf"/>
</dbReference>
<dbReference type="OrthoDB" id="9810588at2"/>
<dbReference type="Pfam" id="PF00111">
    <property type="entry name" value="Fer2"/>
    <property type="match status" value="1"/>
</dbReference>
<evidence type="ECO:0000313" key="2">
    <source>
        <dbReference type="EMBL" id="TFE90507.1"/>
    </source>
</evidence>
<dbReference type="Gene3D" id="3.10.20.30">
    <property type="match status" value="1"/>
</dbReference>
<comment type="caution">
    <text evidence="2">The sequence shown here is derived from an EMBL/GenBank/DDBJ whole genome shotgun (WGS) entry which is preliminary data.</text>
</comment>
<dbReference type="CDD" id="cd00207">
    <property type="entry name" value="fer2"/>
    <property type="match status" value="1"/>
</dbReference>
<dbReference type="InterPro" id="IPR001041">
    <property type="entry name" value="2Fe-2S_ferredoxin-type"/>
</dbReference>
<evidence type="ECO:0000313" key="3">
    <source>
        <dbReference type="Proteomes" id="UP000298246"/>
    </source>
</evidence>
<gene>
    <name evidence="2" type="ORF">B5M42_04360</name>
</gene>
<evidence type="ECO:0000259" key="1">
    <source>
        <dbReference type="PROSITE" id="PS51085"/>
    </source>
</evidence>
<proteinExistence type="predicted"/>
<reference evidence="2 3" key="1">
    <citation type="submission" date="2017-03" db="EMBL/GenBank/DDBJ databases">
        <title>Isolation of Levoglucosan Utilizing Bacteria.</title>
        <authorList>
            <person name="Arya A.S."/>
        </authorList>
    </citation>
    <scope>NUCLEOTIDE SEQUENCE [LARGE SCALE GENOMIC DNA]</scope>
    <source>
        <strain evidence="2 3">MEC069</strain>
    </source>
</reference>
<dbReference type="SUPFAM" id="SSF54292">
    <property type="entry name" value="2Fe-2S ferredoxin-like"/>
    <property type="match status" value="1"/>
</dbReference>
<dbReference type="GO" id="GO:0051536">
    <property type="term" value="F:iron-sulfur cluster binding"/>
    <property type="evidence" value="ECO:0007669"/>
    <property type="project" value="InterPro"/>
</dbReference>
<organism evidence="2 3">
    <name type="scientific">Paenibacillus athensensis</name>
    <dbReference type="NCBI Taxonomy" id="1967502"/>
    <lineage>
        <taxon>Bacteria</taxon>
        <taxon>Bacillati</taxon>
        <taxon>Bacillota</taxon>
        <taxon>Bacilli</taxon>
        <taxon>Bacillales</taxon>
        <taxon>Paenibacillaceae</taxon>
        <taxon>Paenibacillus</taxon>
    </lineage>
</organism>
<dbReference type="InterPro" id="IPR036010">
    <property type="entry name" value="2Fe-2S_ferredoxin-like_sf"/>
</dbReference>
<sequence length="118" mass="12876">MAMAQTEVRFAPGNKKVQVRPGATLLEAGRRAQAGIRSRCDAKAACLMCKLLVEDQSGLTPPNQNEILKLGMEQLAQGYRLACQARVTGRVEALVPEDPLKAAIRAQLARQQDDDDLF</sequence>